<gene>
    <name evidence="14" type="ORF">WN944_010056</name>
</gene>
<sequence>MDKMFSDFHFLSLFLIVLLIISSNGIFSNADDYDEHQRKEFSLGGSVDDYSRVGKEEKVAMNMSKEHLFARDIGHRPILHVQSSHGDSTQAASSEDWPGERWSAARRVLAEAETPAEKHLKIAVPGGNSHPEFVNVTSGPDGKLINVTGFSIQVFNAAVQELSYPFPRFDFHLFEGSYNSLVEQLAEKKFNAVVGDTAIIANRSKFAVFSQPYAEPGVQMVVYVKPRSAEGAWLFKKPFSTSMWAATGAIVLYNGFVVWLIERKHHPEFTRGTKLNQVGSVISLSFTTLFSQHEAKLHSNLSRMTMIVWLFVALIITSSYTASLTSLLAHRRLIPIPDVETLKRNGDKVGCDGNSFVLQYLVTVLHFDPKNIKPIFSENRYRQALTSGEIAAAFLEAPYVKLFLAKYCKNFTTGPTYSVGGFGFAFPKDSPYLPDFSQAILQLSEEGKLRELEESMLSPYNCSAKENNEDLDSLGLRSFQGLFFITVATSTIALFFFICGHVHRKLWCCWPHIVQPKPPNNHVDDINLHKAHEDEQSSPRQSRTHEHWLSAWEMENRGLWP</sequence>
<keyword evidence="6 11" id="KW-0472">Membrane</keyword>
<dbReference type="SUPFAM" id="SSF53850">
    <property type="entry name" value="Periplasmic binding protein-like II"/>
    <property type="match status" value="1"/>
</dbReference>
<dbReference type="CDD" id="cd13686">
    <property type="entry name" value="GluR_Plant"/>
    <property type="match status" value="1"/>
</dbReference>
<evidence type="ECO:0000256" key="8">
    <source>
        <dbReference type="ARBA" id="ARBA00023180"/>
    </source>
</evidence>
<dbReference type="Pfam" id="PF00060">
    <property type="entry name" value="Lig_chan"/>
    <property type="match status" value="1"/>
</dbReference>
<organism evidence="14 15">
    <name type="scientific">Citrus x changshan-huyou</name>
    <dbReference type="NCBI Taxonomy" id="2935761"/>
    <lineage>
        <taxon>Eukaryota</taxon>
        <taxon>Viridiplantae</taxon>
        <taxon>Streptophyta</taxon>
        <taxon>Embryophyta</taxon>
        <taxon>Tracheophyta</taxon>
        <taxon>Spermatophyta</taxon>
        <taxon>Magnoliopsida</taxon>
        <taxon>eudicotyledons</taxon>
        <taxon>Gunneridae</taxon>
        <taxon>Pentapetalae</taxon>
        <taxon>rosids</taxon>
        <taxon>malvids</taxon>
        <taxon>Sapindales</taxon>
        <taxon>Rutaceae</taxon>
        <taxon>Aurantioideae</taxon>
        <taxon>Citrus</taxon>
    </lineage>
</organism>
<keyword evidence="8" id="KW-0325">Glycoprotein</keyword>
<dbReference type="Proteomes" id="UP001428341">
    <property type="component" value="Unassembled WGS sequence"/>
</dbReference>
<feature type="transmembrane region" description="Helical" evidence="11">
    <location>
        <begin position="243"/>
        <end position="261"/>
    </location>
</feature>
<evidence type="ECO:0000256" key="2">
    <source>
        <dbReference type="ARBA" id="ARBA00022448"/>
    </source>
</evidence>
<dbReference type="SMART" id="SM00079">
    <property type="entry name" value="PBPe"/>
    <property type="match status" value="1"/>
</dbReference>
<comment type="subcellular location">
    <subcellularLocation>
        <location evidence="1">Membrane</location>
        <topology evidence="1">Multi-pass membrane protein</topology>
    </subcellularLocation>
</comment>
<dbReference type="GO" id="GO:0015276">
    <property type="term" value="F:ligand-gated monoatomic ion channel activity"/>
    <property type="evidence" value="ECO:0007669"/>
    <property type="project" value="InterPro"/>
</dbReference>
<evidence type="ECO:0000256" key="6">
    <source>
        <dbReference type="ARBA" id="ARBA00023136"/>
    </source>
</evidence>
<protein>
    <recommendedName>
        <fullName evidence="13">Ionotropic glutamate receptor C-terminal domain-containing protein</fullName>
    </recommendedName>
</protein>
<evidence type="ECO:0000256" key="4">
    <source>
        <dbReference type="ARBA" id="ARBA00022989"/>
    </source>
</evidence>
<evidence type="ECO:0000256" key="3">
    <source>
        <dbReference type="ARBA" id="ARBA00022692"/>
    </source>
</evidence>
<feature type="domain" description="Ionotropic glutamate receptor C-terminal" evidence="13">
    <location>
        <begin position="121"/>
        <end position="459"/>
    </location>
</feature>
<evidence type="ECO:0000256" key="7">
    <source>
        <dbReference type="ARBA" id="ARBA00023170"/>
    </source>
</evidence>
<keyword evidence="10" id="KW-0407">Ion channel</keyword>
<proteinExistence type="predicted"/>
<keyword evidence="9" id="KW-1071">Ligand-gated ion channel</keyword>
<keyword evidence="7" id="KW-0675">Receptor</keyword>
<feature type="signal peptide" evidence="12">
    <location>
        <begin position="1"/>
        <end position="25"/>
    </location>
</feature>
<evidence type="ECO:0000259" key="13">
    <source>
        <dbReference type="SMART" id="SM00079"/>
    </source>
</evidence>
<dbReference type="PANTHER" id="PTHR18966">
    <property type="entry name" value="IONOTROPIC GLUTAMATE RECEPTOR"/>
    <property type="match status" value="1"/>
</dbReference>
<keyword evidence="15" id="KW-1185">Reference proteome</keyword>
<evidence type="ECO:0000256" key="11">
    <source>
        <dbReference type="SAM" id="Phobius"/>
    </source>
</evidence>
<keyword evidence="5" id="KW-0406">Ion transport</keyword>
<dbReference type="InterPro" id="IPR001320">
    <property type="entry name" value="Iontro_rcpt_C"/>
</dbReference>
<evidence type="ECO:0000256" key="12">
    <source>
        <dbReference type="SAM" id="SignalP"/>
    </source>
</evidence>
<reference evidence="14 15" key="1">
    <citation type="submission" date="2024-05" db="EMBL/GenBank/DDBJ databases">
        <title>Haplotype-resolved chromosome-level genome assembly of Huyou (Citrus changshanensis).</title>
        <authorList>
            <person name="Miao C."/>
            <person name="Chen W."/>
            <person name="Wu Y."/>
            <person name="Wang L."/>
            <person name="Zhao S."/>
            <person name="Grierson D."/>
            <person name="Xu C."/>
            <person name="Chen K."/>
        </authorList>
    </citation>
    <scope>NUCLEOTIDE SEQUENCE [LARGE SCALE GENOMIC DNA]</scope>
    <source>
        <strain evidence="14">01-14</strain>
        <tissue evidence="14">Leaf</tissue>
    </source>
</reference>
<dbReference type="EMBL" id="JBCGBO010000002">
    <property type="protein sequence ID" value="KAK9221629.1"/>
    <property type="molecule type" value="Genomic_DNA"/>
</dbReference>
<evidence type="ECO:0000256" key="10">
    <source>
        <dbReference type="ARBA" id="ARBA00023303"/>
    </source>
</evidence>
<keyword evidence="2" id="KW-0813">Transport</keyword>
<accession>A0AAP0MU73</accession>
<feature type="transmembrane region" description="Helical" evidence="11">
    <location>
        <begin position="479"/>
        <end position="498"/>
    </location>
</feature>
<name>A0AAP0MU73_9ROSI</name>
<dbReference type="GO" id="GO:0016020">
    <property type="term" value="C:membrane"/>
    <property type="evidence" value="ECO:0007669"/>
    <property type="project" value="UniProtKB-SubCell"/>
</dbReference>
<feature type="chain" id="PRO_5042945308" description="Ionotropic glutamate receptor C-terminal domain-containing protein" evidence="12">
    <location>
        <begin position="26"/>
        <end position="561"/>
    </location>
</feature>
<feature type="transmembrane region" description="Helical" evidence="11">
    <location>
        <begin position="306"/>
        <end position="329"/>
    </location>
</feature>
<evidence type="ECO:0000313" key="15">
    <source>
        <dbReference type="Proteomes" id="UP001428341"/>
    </source>
</evidence>
<dbReference type="Gene3D" id="3.40.190.10">
    <property type="entry name" value="Periplasmic binding protein-like II"/>
    <property type="match status" value="3"/>
</dbReference>
<evidence type="ECO:0000313" key="14">
    <source>
        <dbReference type="EMBL" id="KAK9221629.1"/>
    </source>
</evidence>
<keyword evidence="4 11" id="KW-1133">Transmembrane helix</keyword>
<evidence type="ECO:0000256" key="5">
    <source>
        <dbReference type="ARBA" id="ARBA00023065"/>
    </source>
</evidence>
<dbReference type="AlphaFoldDB" id="A0AAP0MU73"/>
<comment type="caution">
    <text evidence="14">The sequence shown here is derived from an EMBL/GenBank/DDBJ whole genome shotgun (WGS) entry which is preliminary data.</text>
</comment>
<dbReference type="Gene3D" id="1.10.287.70">
    <property type="match status" value="1"/>
</dbReference>
<dbReference type="FunFam" id="1.10.287.70:FF:000172">
    <property type="entry name" value="Glutamate receptor"/>
    <property type="match status" value="1"/>
</dbReference>
<keyword evidence="12" id="KW-0732">Signal</keyword>
<evidence type="ECO:0000256" key="9">
    <source>
        <dbReference type="ARBA" id="ARBA00023286"/>
    </source>
</evidence>
<dbReference type="InterPro" id="IPR015683">
    <property type="entry name" value="Ionotropic_Glu_rcpt"/>
</dbReference>
<evidence type="ECO:0000256" key="1">
    <source>
        <dbReference type="ARBA" id="ARBA00004141"/>
    </source>
</evidence>
<keyword evidence="3 11" id="KW-0812">Transmembrane</keyword>